<dbReference type="EMBL" id="CVQI01033905">
    <property type="protein sequence ID" value="CRK44163.1"/>
    <property type="molecule type" value="Genomic_DNA"/>
</dbReference>
<feature type="compositionally biased region" description="Basic residues" evidence="1">
    <location>
        <begin position="14"/>
        <end position="30"/>
    </location>
</feature>
<proteinExistence type="predicted"/>
<feature type="region of interest" description="Disordered" evidence="1">
    <location>
        <begin position="1"/>
        <end position="90"/>
    </location>
</feature>
<feature type="compositionally biased region" description="Basic and acidic residues" evidence="1">
    <location>
        <begin position="48"/>
        <end position="58"/>
    </location>
</feature>
<sequence>LSVDRRPHETDRPRARRVLPRHRESHRHQGRSHDAGGRPPRPPAHAQPELRARQDHAHHALRRRQGALPAAGAHPRRRGQRVQAVRRLAV</sequence>
<accession>A0A0G4NCJ6</accession>
<dbReference type="Proteomes" id="UP000045706">
    <property type="component" value="Unassembled WGS sequence"/>
</dbReference>
<evidence type="ECO:0000256" key="1">
    <source>
        <dbReference type="SAM" id="MobiDB-lite"/>
    </source>
</evidence>
<feature type="compositionally biased region" description="Low complexity" evidence="1">
    <location>
        <begin position="81"/>
        <end position="90"/>
    </location>
</feature>
<feature type="non-terminal residue" evidence="2">
    <location>
        <position position="1"/>
    </location>
</feature>
<organism evidence="2 3">
    <name type="scientific">Verticillium longisporum</name>
    <name type="common">Verticillium dahliae var. longisporum</name>
    <dbReference type="NCBI Taxonomy" id="100787"/>
    <lineage>
        <taxon>Eukaryota</taxon>
        <taxon>Fungi</taxon>
        <taxon>Dikarya</taxon>
        <taxon>Ascomycota</taxon>
        <taxon>Pezizomycotina</taxon>
        <taxon>Sordariomycetes</taxon>
        <taxon>Hypocreomycetidae</taxon>
        <taxon>Glomerellales</taxon>
        <taxon>Plectosphaerellaceae</taxon>
        <taxon>Verticillium</taxon>
    </lineage>
</organism>
<gene>
    <name evidence="2" type="ORF">BN1723_019409</name>
</gene>
<name>A0A0G4NCJ6_VERLO</name>
<reference evidence="3" key="1">
    <citation type="submission" date="2015-05" db="EMBL/GenBank/DDBJ databases">
        <authorList>
            <person name="Fogelqvist Johan"/>
        </authorList>
    </citation>
    <scope>NUCLEOTIDE SEQUENCE [LARGE SCALE GENOMIC DNA]</scope>
</reference>
<protein>
    <submittedName>
        <fullName evidence="2">Uncharacterized protein</fullName>
    </submittedName>
</protein>
<evidence type="ECO:0000313" key="2">
    <source>
        <dbReference type="EMBL" id="CRK44163.1"/>
    </source>
</evidence>
<dbReference type="AlphaFoldDB" id="A0A0G4NCJ6"/>
<evidence type="ECO:0000313" key="3">
    <source>
        <dbReference type="Proteomes" id="UP000045706"/>
    </source>
</evidence>
<feature type="compositionally biased region" description="Basic and acidic residues" evidence="1">
    <location>
        <begin position="1"/>
        <end position="13"/>
    </location>
</feature>